<dbReference type="PROSITE" id="PS51192">
    <property type="entry name" value="HELICASE_ATP_BIND_1"/>
    <property type="match status" value="1"/>
</dbReference>
<keyword evidence="1" id="KW-0378">Hydrolase</keyword>
<dbReference type="GO" id="GO:0008270">
    <property type="term" value="F:zinc ion binding"/>
    <property type="evidence" value="ECO:0007669"/>
    <property type="project" value="UniProtKB-KW"/>
</dbReference>
<gene>
    <name evidence="7" type="ORF">Ctaglu_03200</name>
</gene>
<dbReference type="InterPro" id="IPR000330">
    <property type="entry name" value="SNF2_N"/>
</dbReference>
<dbReference type="CDD" id="cd18012">
    <property type="entry name" value="DEXQc_arch_SWI2_SNF2"/>
    <property type="match status" value="1"/>
</dbReference>
<dbReference type="InterPro" id="IPR027417">
    <property type="entry name" value="P-loop_NTPase"/>
</dbReference>
<dbReference type="InterPro" id="IPR038718">
    <property type="entry name" value="SNF2-like_sf"/>
</dbReference>
<evidence type="ECO:0000259" key="5">
    <source>
        <dbReference type="PROSITE" id="PS51192"/>
    </source>
</evidence>
<dbReference type="GO" id="GO:0016787">
    <property type="term" value="F:hydrolase activity"/>
    <property type="evidence" value="ECO:0007669"/>
    <property type="project" value="UniProtKB-KW"/>
</dbReference>
<dbReference type="InterPro" id="IPR007527">
    <property type="entry name" value="Znf_SWIM"/>
</dbReference>
<name>A0A401UGK7_9CLOT</name>
<feature type="domain" description="Helicase C-terminal" evidence="6">
    <location>
        <begin position="832"/>
        <end position="982"/>
    </location>
</feature>
<dbReference type="Pfam" id="PF00271">
    <property type="entry name" value="Helicase_C"/>
    <property type="match status" value="1"/>
</dbReference>
<dbReference type="InterPro" id="IPR001650">
    <property type="entry name" value="Helicase_C-like"/>
</dbReference>
<sequence>MKLIELENIVFKSSSILMRSEGEKFFNSGLVTRIKGKKIDNIYHIYGCVRNSTKTSELNTHIAIDILKKKLDGVKCSCEDFKESSTTGYLFMCSHLTATAYSFFSRATKNNSEKNQNNGITPKVETNEKHKENNHNKQGTISNNRTHSTIKLARRVSKGPTYYEVQHAIGKEKTVLDPEDLRAFLEGVSDKKVKFNYDSFEFEAPILNSDLPLTFTLKIRKEYFVLTTHKQFPVSLNDKNNVYLFNWKLYLPSANQIAKYMILCEKLKRNGEIIYRRDIENYNKLISFLGSISSDININEEVKTFAANFIKPEFHIYEMENSIYCDISVIYGNEKINILKGNNPADKILRDFKKEGKILMELEKYRFIKRNDKLLFIGGDEELFDILSKSENNLHCLGNVTFGKGLKQRRILDSRFIKAEIKEMEGCYDFSYAIHDIENRELNSVIASFKQKNRFYKTVNNNFLDFEDAGVKYFLDLVIVLNKKENIKEGLIQIEKNKALYLNEKIKNKNLQFIKGIELLENIENILSDINNLDIRVPENLKATLREYQINGFKWLKSLSTLGFGGILADEMGLGKTIQTIAFLLSEENKKSIIISPTSLVYNWKAELEKFAPSLKVGIVHGEKSERHKLIHNLLDYDVILTTYGTLRMDIEQYEDIIFDACIIDEAQNIKNHLAQNTRIIKEVKAKVRFALTGTPMENNLTELWSIFDFIMPDYLYSKEIFESKFVIGRQGDLEELKLLIKPFLLRRTKGEVMKELPDKIEKKFIVEMTTAQKAVYKSYIKAVREKMKNNSDGRIEVFSYLTRLRQICLDPSLVIDEYKGGSGKLKVATELIEKHIDSQGKVLLFSQFTSALKNIGENLKRKGIPYLYLDGKTKPKDRIKLVDEFNNSSDTLVFLISLKAGGTGLNLASANLVIHFDPWWNPAVEDQATDRAHRIGQRNVVEVIKLVAKGTIEEKIILLQENKKDLIDSVITGELTSSDVLGKLTKEELVDLFRF</sequence>
<feature type="domain" description="Helicase ATP-binding" evidence="5">
    <location>
        <begin position="557"/>
        <end position="714"/>
    </location>
</feature>
<dbReference type="Pfam" id="PF00176">
    <property type="entry name" value="SNF2-rel_dom"/>
    <property type="match status" value="1"/>
</dbReference>
<evidence type="ECO:0000256" key="3">
    <source>
        <dbReference type="SAM" id="MobiDB-lite"/>
    </source>
</evidence>
<dbReference type="PANTHER" id="PTHR10799">
    <property type="entry name" value="SNF2/RAD54 HELICASE FAMILY"/>
    <property type="match status" value="1"/>
</dbReference>
<dbReference type="SMART" id="SM00490">
    <property type="entry name" value="HELICc"/>
    <property type="match status" value="1"/>
</dbReference>
<evidence type="ECO:0000259" key="4">
    <source>
        <dbReference type="PROSITE" id="PS50966"/>
    </source>
</evidence>
<dbReference type="RefSeq" id="WP_124997413.1">
    <property type="nucleotide sequence ID" value="NZ_BHYK01000002.1"/>
</dbReference>
<dbReference type="AlphaFoldDB" id="A0A401UGK7"/>
<feature type="domain" description="SWIM-type" evidence="4">
    <location>
        <begin position="60"/>
        <end position="104"/>
    </location>
</feature>
<keyword evidence="2" id="KW-0863">Zinc-finger</keyword>
<dbReference type="PROSITE" id="PS50966">
    <property type="entry name" value="ZF_SWIM"/>
    <property type="match status" value="1"/>
</dbReference>
<evidence type="ECO:0000256" key="1">
    <source>
        <dbReference type="ARBA" id="ARBA00022801"/>
    </source>
</evidence>
<proteinExistence type="predicted"/>
<keyword evidence="7" id="KW-0067">ATP-binding</keyword>
<dbReference type="Gene3D" id="3.40.50.10810">
    <property type="entry name" value="Tandem AAA-ATPase domain"/>
    <property type="match status" value="1"/>
</dbReference>
<keyword evidence="8" id="KW-1185">Reference proteome</keyword>
<organism evidence="7 8">
    <name type="scientific">Clostridium tagluense</name>
    <dbReference type="NCBI Taxonomy" id="360422"/>
    <lineage>
        <taxon>Bacteria</taxon>
        <taxon>Bacillati</taxon>
        <taxon>Bacillota</taxon>
        <taxon>Clostridia</taxon>
        <taxon>Eubacteriales</taxon>
        <taxon>Clostridiaceae</taxon>
        <taxon>Clostridium</taxon>
    </lineage>
</organism>
<dbReference type="SUPFAM" id="SSF52540">
    <property type="entry name" value="P-loop containing nucleoside triphosphate hydrolases"/>
    <property type="match status" value="2"/>
</dbReference>
<dbReference type="Pfam" id="PF08455">
    <property type="entry name" value="SNF2_assoc"/>
    <property type="match status" value="1"/>
</dbReference>
<evidence type="ECO:0000313" key="7">
    <source>
        <dbReference type="EMBL" id="GCD08697.1"/>
    </source>
</evidence>
<dbReference type="SMART" id="SM00487">
    <property type="entry name" value="DEXDc"/>
    <property type="match status" value="1"/>
</dbReference>
<dbReference type="PROSITE" id="PS51194">
    <property type="entry name" value="HELICASE_CTER"/>
    <property type="match status" value="1"/>
</dbReference>
<dbReference type="EMBL" id="BHYK01000002">
    <property type="protein sequence ID" value="GCD08697.1"/>
    <property type="molecule type" value="Genomic_DNA"/>
</dbReference>
<evidence type="ECO:0000259" key="6">
    <source>
        <dbReference type="PROSITE" id="PS51194"/>
    </source>
</evidence>
<dbReference type="GO" id="GO:0005524">
    <property type="term" value="F:ATP binding"/>
    <property type="evidence" value="ECO:0007669"/>
    <property type="project" value="InterPro"/>
</dbReference>
<feature type="compositionally biased region" description="Polar residues" evidence="3">
    <location>
        <begin position="111"/>
        <end position="120"/>
    </location>
</feature>
<dbReference type="GO" id="GO:0004386">
    <property type="term" value="F:helicase activity"/>
    <property type="evidence" value="ECO:0007669"/>
    <property type="project" value="UniProtKB-KW"/>
</dbReference>
<feature type="region of interest" description="Disordered" evidence="3">
    <location>
        <begin position="111"/>
        <end position="143"/>
    </location>
</feature>
<protein>
    <submittedName>
        <fullName evidence="7">DNA helicase</fullName>
    </submittedName>
</protein>
<keyword evidence="7" id="KW-0347">Helicase</keyword>
<keyword evidence="7" id="KW-0547">Nucleotide-binding</keyword>
<evidence type="ECO:0000256" key="2">
    <source>
        <dbReference type="PROSITE-ProRule" id="PRU00325"/>
    </source>
</evidence>
<dbReference type="CDD" id="cd18793">
    <property type="entry name" value="SF2_C_SNF"/>
    <property type="match status" value="1"/>
</dbReference>
<dbReference type="InterPro" id="IPR014001">
    <property type="entry name" value="Helicase_ATP-bd"/>
</dbReference>
<feature type="compositionally biased region" description="Basic and acidic residues" evidence="3">
    <location>
        <begin position="125"/>
        <end position="135"/>
    </location>
</feature>
<comment type="caution">
    <text evidence="7">The sequence shown here is derived from an EMBL/GenBank/DDBJ whole genome shotgun (WGS) entry which is preliminary data.</text>
</comment>
<keyword evidence="2" id="KW-0479">Metal-binding</keyword>
<dbReference type="InterPro" id="IPR013663">
    <property type="entry name" value="Helicase_SWF/SNF/SWI_bac"/>
</dbReference>
<dbReference type="InterPro" id="IPR049730">
    <property type="entry name" value="SNF2/RAD54-like_C"/>
</dbReference>
<evidence type="ECO:0000313" key="8">
    <source>
        <dbReference type="Proteomes" id="UP000287872"/>
    </source>
</evidence>
<reference evidence="7 8" key="1">
    <citation type="submission" date="2018-11" db="EMBL/GenBank/DDBJ databases">
        <title>Genome sequencing and assembly of Clostridium tagluense strain A121.</title>
        <authorList>
            <person name="Murakami T."/>
            <person name="Segawa T."/>
            <person name="Shcherbakova V.A."/>
            <person name="Mori H."/>
            <person name="Yoshimura Y."/>
        </authorList>
    </citation>
    <scope>NUCLEOTIDE SEQUENCE [LARGE SCALE GENOMIC DNA]</scope>
    <source>
        <strain evidence="7 8">A121</strain>
    </source>
</reference>
<accession>A0A401UGK7</accession>
<dbReference type="Gene3D" id="3.40.50.300">
    <property type="entry name" value="P-loop containing nucleotide triphosphate hydrolases"/>
    <property type="match status" value="1"/>
</dbReference>
<dbReference type="OrthoDB" id="9760715at2"/>
<dbReference type="Proteomes" id="UP000287872">
    <property type="component" value="Unassembled WGS sequence"/>
</dbReference>
<keyword evidence="2" id="KW-0862">Zinc</keyword>